<proteinExistence type="predicted"/>
<accession>A0A0E4FUI6</accession>
<gene>
    <name evidence="1" type="ORF">NK6_4787</name>
</gene>
<reference evidence="1 2" key="1">
    <citation type="submission" date="2014-11" db="EMBL/GenBank/DDBJ databases">
        <title>Symbiosis island explosion on the genome of extra-slow-growing strains of soybean bradyrhizobia with massive insertion sequences.</title>
        <authorList>
            <person name="Iida T."/>
            <person name="Minamisawa K."/>
        </authorList>
    </citation>
    <scope>NUCLEOTIDE SEQUENCE [LARGE SCALE GENOMIC DNA]</scope>
    <source>
        <strain evidence="1 2">NK6</strain>
    </source>
</reference>
<sequence>MRRACLSIVFGSILCVAFSAAAHMWMRVASAP</sequence>
<name>A0A0E4FUI6_9BRAD</name>
<dbReference type="AlphaFoldDB" id="A0A0E4FUI6"/>
<evidence type="ECO:0000313" key="2">
    <source>
        <dbReference type="Proteomes" id="UP000063308"/>
    </source>
</evidence>
<evidence type="ECO:0000313" key="1">
    <source>
        <dbReference type="EMBL" id="BAR57953.1"/>
    </source>
</evidence>
<dbReference type="Proteomes" id="UP000063308">
    <property type="component" value="Chromosome"/>
</dbReference>
<dbReference type="EMBL" id="AP014685">
    <property type="protein sequence ID" value="BAR57953.1"/>
    <property type="molecule type" value="Genomic_DNA"/>
</dbReference>
<organism evidence="1 2">
    <name type="scientific">Bradyrhizobium diazoefficiens</name>
    <dbReference type="NCBI Taxonomy" id="1355477"/>
    <lineage>
        <taxon>Bacteria</taxon>
        <taxon>Pseudomonadati</taxon>
        <taxon>Pseudomonadota</taxon>
        <taxon>Alphaproteobacteria</taxon>
        <taxon>Hyphomicrobiales</taxon>
        <taxon>Nitrobacteraceae</taxon>
        <taxon>Bradyrhizobium</taxon>
    </lineage>
</organism>
<protein>
    <submittedName>
        <fullName evidence="1">Uncharacterized protein</fullName>
    </submittedName>
</protein>